<dbReference type="AlphaFoldDB" id="A0A0A9FJY3"/>
<evidence type="ECO:0000313" key="2">
    <source>
        <dbReference type="EMBL" id="JAE08583.1"/>
    </source>
</evidence>
<evidence type="ECO:0000256" key="1">
    <source>
        <dbReference type="SAM" id="MobiDB-lite"/>
    </source>
</evidence>
<feature type="compositionally biased region" description="Low complexity" evidence="1">
    <location>
        <begin position="17"/>
        <end position="31"/>
    </location>
</feature>
<reference evidence="2" key="2">
    <citation type="journal article" date="2015" name="Data Brief">
        <title>Shoot transcriptome of the giant reed, Arundo donax.</title>
        <authorList>
            <person name="Barrero R.A."/>
            <person name="Guerrero F.D."/>
            <person name="Moolhuijzen P."/>
            <person name="Goolsby J.A."/>
            <person name="Tidwell J."/>
            <person name="Bellgard S.E."/>
            <person name="Bellgard M.I."/>
        </authorList>
    </citation>
    <scope>NUCLEOTIDE SEQUENCE</scope>
    <source>
        <tissue evidence="2">Shoot tissue taken approximately 20 cm above the soil surface</tissue>
    </source>
</reference>
<protein>
    <submittedName>
        <fullName evidence="2">Uncharacterized protein</fullName>
    </submittedName>
</protein>
<dbReference type="EMBL" id="GBRH01189313">
    <property type="protein sequence ID" value="JAE08583.1"/>
    <property type="molecule type" value="Transcribed_RNA"/>
</dbReference>
<accession>A0A0A9FJY3</accession>
<feature type="compositionally biased region" description="Low complexity" evidence="1">
    <location>
        <begin position="1"/>
        <end position="10"/>
    </location>
</feature>
<feature type="region of interest" description="Disordered" evidence="1">
    <location>
        <begin position="1"/>
        <end position="31"/>
    </location>
</feature>
<sequence>MRCGATSCATSRRRGRTAAGSKPSGSRRSGR</sequence>
<reference evidence="2" key="1">
    <citation type="submission" date="2014-09" db="EMBL/GenBank/DDBJ databases">
        <authorList>
            <person name="Magalhaes I.L.F."/>
            <person name="Oliveira U."/>
            <person name="Santos F.R."/>
            <person name="Vidigal T.H.D.A."/>
            <person name="Brescovit A.D."/>
            <person name="Santos A.J."/>
        </authorList>
    </citation>
    <scope>NUCLEOTIDE SEQUENCE</scope>
    <source>
        <tissue evidence="2">Shoot tissue taken approximately 20 cm above the soil surface</tissue>
    </source>
</reference>
<proteinExistence type="predicted"/>
<organism evidence="2">
    <name type="scientific">Arundo donax</name>
    <name type="common">Giant reed</name>
    <name type="synonym">Donax arundinaceus</name>
    <dbReference type="NCBI Taxonomy" id="35708"/>
    <lineage>
        <taxon>Eukaryota</taxon>
        <taxon>Viridiplantae</taxon>
        <taxon>Streptophyta</taxon>
        <taxon>Embryophyta</taxon>
        <taxon>Tracheophyta</taxon>
        <taxon>Spermatophyta</taxon>
        <taxon>Magnoliopsida</taxon>
        <taxon>Liliopsida</taxon>
        <taxon>Poales</taxon>
        <taxon>Poaceae</taxon>
        <taxon>PACMAD clade</taxon>
        <taxon>Arundinoideae</taxon>
        <taxon>Arundineae</taxon>
        <taxon>Arundo</taxon>
    </lineage>
</organism>
<name>A0A0A9FJY3_ARUDO</name>